<reference evidence="11" key="1">
    <citation type="journal article" date="2010" name="Science">
        <title>Plasticity of animal genome architecture unmasked by rapid evolution of a pelagic tunicate.</title>
        <authorList>
            <person name="Denoeud F."/>
            <person name="Henriet S."/>
            <person name="Mungpakdee S."/>
            <person name="Aury J.M."/>
            <person name="Da Silva C."/>
            <person name="Brinkmann H."/>
            <person name="Mikhaleva J."/>
            <person name="Olsen L.C."/>
            <person name="Jubin C."/>
            <person name="Canestro C."/>
            <person name="Bouquet J.M."/>
            <person name="Danks G."/>
            <person name="Poulain J."/>
            <person name="Campsteijn C."/>
            <person name="Adamski M."/>
            <person name="Cross I."/>
            <person name="Yadetie F."/>
            <person name="Muffato M."/>
            <person name="Louis A."/>
            <person name="Butcher S."/>
            <person name="Tsagkogeorga G."/>
            <person name="Konrad A."/>
            <person name="Singh S."/>
            <person name="Jensen M.F."/>
            <person name="Cong E.H."/>
            <person name="Eikeseth-Otteraa H."/>
            <person name="Noel B."/>
            <person name="Anthouard V."/>
            <person name="Porcel B.M."/>
            <person name="Kachouri-Lafond R."/>
            <person name="Nishino A."/>
            <person name="Ugolini M."/>
            <person name="Chourrout P."/>
            <person name="Nishida H."/>
            <person name="Aasland R."/>
            <person name="Huzurbazar S."/>
            <person name="Westhof E."/>
            <person name="Delsuc F."/>
            <person name="Lehrach H."/>
            <person name="Reinhardt R."/>
            <person name="Weissenbach J."/>
            <person name="Roy S.W."/>
            <person name="Artiguenave F."/>
            <person name="Postlethwait J.H."/>
            <person name="Manak J.R."/>
            <person name="Thompson E.M."/>
            <person name="Jaillon O."/>
            <person name="Du Pasquier L."/>
            <person name="Boudinot P."/>
            <person name="Liberles D.A."/>
            <person name="Volff J.N."/>
            <person name="Philippe H."/>
            <person name="Lenhard B."/>
            <person name="Roest Crollius H."/>
            <person name="Wincker P."/>
            <person name="Chourrout D."/>
        </authorList>
    </citation>
    <scope>NUCLEOTIDE SEQUENCE [LARGE SCALE GENOMIC DNA]</scope>
</reference>
<evidence type="ECO:0000256" key="7">
    <source>
        <dbReference type="ARBA" id="ARBA00024173"/>
    </source>
</evidence>
<evidence type="ECO:0000259" key="10">
    <source>
        <dbReference type="PROSITE" id="PS50859"/>
    </source>
</evidence>
<dbReference type="Gene3D" id="3.30.450.50">
    <property type="entry name" value="Longin domain"/>
    <property type="match status" value="1"/>
</dbReference>
<comment type="subcellular location">
    <subcellularLocation>
        <location evidence="1">Endoplasmic reticulum membrane</location>
        <topology evidence="1">Single-pass type IV membrane protein</topology>
    </subcellularLocation>
    <subcellularLocation>
        <location evidence="8">Golgi apparatus</location>
        <location evidence="8">cis-Golgi network membrane</location>
    </subcellularLocation>
    <subcellularLocation>
        <location evidence="2">Melanosome</location>
    </subcellularLocation>
</comment>
<dbReference type="PROSITE" id="PS50859">
    <property type="entry name" value="LONGIN"/>
    <property type="match status" value="1"/>
</dbReference>
<accession>E4XBC0</accession>
<dbReference type="EMBL" id="FN653033">
    <property type="protein sequence ID" value="CBY08806.1"/>
    <property type="molecule type" value="Genomic_DNA"/>
</dbReference>
<evidence type="ECO:0000256" key="3">
    <source>
        <dbReference type="ARBA" id="ARBA00008025"/>
    </source>
</evidence>
<feature type="transmembrane region" description="Helical" evidence="9">
    <location>
        <begin position="285"/>
        <end position="303"/>
    </location>
</feature>
<keyword evidence="6 9" id="KW-0472">Membrane</keyword>
<evidence type="ECO:0000256" key="8">
    <source>
        <dbReference type="ARBA" id="ARBA00024188"/>
    </source>
</evidence>
<evidence type="ECO:0000256" key="1">
    <source>
        <dbReference type="ARBA" id="ARBA00004163"/>
    </source>
</evidence>
<dbReference type="GO" id="GO:0006890">
    <property type="term" value="P:retrograde vesicle-mediated transport, Golgi to endoplasmic reticulum"/>
    <property type="evidence" value="ECO:0007669"/>
    <property type="project" value="InterPro"/>
</dbReference>
<comment type="similarity">
    <text evidence="3">Belongs to the synaptobrevin family.</text>
</comment>
<keyword evidence="9" id="KW-0812">Transmembrane</keyword>
<proteinExistence type="inferred from homology"/>
<protein>
    <recommendedName>
        <fullName evidence="10">Longin domain-containing protein</fullName>
    </recommendedName>
</protein>
<evidence type="ECO:0000256" key="5">
    <source>
        <dbReference type="ARBA" id="ARBA00023054"/>
    </source>
</evidence>
<dbReference type="SUPFAM" id="SSF64356">
    <property type="entry name" value="SNARE-like"/>
    <property type="match status" value="1"/>
</dbReference>
<dbReference type="GO" id="GO:0005484">
    <property type="term" value="F:SNAP receptor activity"/>
    <property type="evidence" value="ECO:0007669"/>
    <property type="project" value="InterPro"/>
</dbReference>
<dbReference type="GO" id="GO:0015031">
    <property type="term" value="P:protein transport"/>
    <property type="evidence" value="ECO:0007669"/>
    <property type="project" value="UniProtKB-KW"/>
</dbReference>
<evidence type="ECO:0000256" key="9">
    <source>
        <dbReference type="SAM" id="Phobius"/>
    </source>
</evidence>
<dbReference type="GO" id="GO:0005794">
    <property type="term" value="C:Golgi apparatus"/>
    <property type="evidence" value="ECO:0007669"/>
    <property type="project" value="UniProtKB-SubCell"/>
</dbReference>
<feature type="domain" description="Longin" evidence="10">
    <location>
        <begin position="6"/>
        <end position="117"/>
    </location>
</feature>
<keyword evidence="5" id="KW-0175">Coiled coil</keyword>
<evidence type="ECO:0000313" key="12">
    <source>
        <dbReference type="Proteomes" id="UP000001307"/>
    </source>
</evidence>
<keyword evidence="12" id="KW-1185">Reference proteome</keyword>
<dbReference type="Proteomes" id="UP000001307">
    <property type="component" value="Unassembled WGS sequence"/>
</dbReference>
<keyword evidence="9" id="KW-1133">Transmembrane helix</keyword>
<dbReference type="InterPro" id="IPR059071">
    <property type="entry name" value="SEC22a-c_C"/>
</dbReference>
<name>E4XBC0_OIKDI</name>
<dbReference type="AlphaFoldDB" id="E4XBC0"/>
<keyword evidence="4" id="KW-0813">Transport</keyword>
<dbReference type="InterPro" id="IPR044565">
    <property type="entry name" value="Sec22"/>
</dbReference>
<dbReference type="OrthoDB" id="1719357at2759"/>
<organism evidence="11">
    <name type="scientific">Oikopleura dioica</name>
    <name type="common">Tunicate</name>
    <dbReference type="NCBI Taxonomy" id="34765"/>
    <lineage>
        <taxon>Eukaryota</taxon>
        <taxon>Metazoa</taxon>
        <taxon>Chordata</taxon>
        <taxon>Tunicata</taxon>
        <taxon>Appendicularia</taxon>
        <taxon>Copelata</taxon>
        <taxon>Oikopleuridae</taxon>
        <taxon>Oikopleura</taxon>
    </lineage>
</organism>
<dbReference type="GO" id="GO:0005789">
    <property type="term" value="C:endoplasmic reticulum membrane"/>
    <property type="evidence" value="ECO:0007669"/>
    <property type="project" value="UniProtKB-SubCell"/>
</dbReference>
<evidence type="ECO:0000256" key="4">
    <source>
        <dbReference type="ARBA" id="ARBA00022927"/>
    </source>
</evidence>
<comment type="function">
    <text evidence="7">SNARE involved in targeting and fusion of ER-derived transport vesicles with the Golgi complex as well as Golgi-derived retrograde transport vesicles with the ER.</text>
</comment>
<dbReference type="PANTHER" id="PTHR45837">
    <property type="entry name" value="VESICLE-TRAFFICKING PROTEIN SEC22B"/>
    <property type="match status" value="1"/>
</dbReference>
<evidence type="ECO:0000313" key="11">
    <source>
        <dbReference type="EMBL" id="CBY08806.1"/>
    </source>
</evidence>
<feature type="transmembrane region" description="Helical" evidence="9">
    <location>
        <begin position="234"/>
        <end position="255"/>
    </location>
</feature>
<keyword evidence="4" id="KW-0653">Protein transport</keyword>
<gene>
    <name evidence="11" type="ORF">GSOID_T00005644001</name>
</gene>
<dbReference type="InParanoid" id="E4XBC0"/>
<dbReference type="GO" id="GO:0006888">
    <property type="term" value="P:endoplasmic reticulum to Golgi vesicle-mediated transport"/>
    <property type="evidence" value="ECO:0007669"/>
    <property type="project" value="InterPro"/>
</dbReference>
<feature type="transmembrane region" description="Helical" evidence="9">
    <location>
        <begin position="262"/>
        <end position="279"/>
    </location>
</feature>
<evidence type="ECO:0000256" key="2">
    <source>
        <dbReference type="ARBA" id="ARBA00004223"/>
    </source>
</evidence>
<evidence type="ECO:0000256" key="6">
    <source>
        <dbReference type="ARBA" id="ARBA00023136"/>
    </source>
</evidence>
<sequence>MIISVSLYRASDGLPIAASTEYSQDKALVDCKRLIKGVSTRFRDFKRTCTAHNRGYTLCWQVDSEFAVVLLIDSRTTASEAFCFLKLVIERFSAHYEPNKVISAQRPFAFIDFDAVVESLRRKFNKAVLQFSADEIKQTDSFLSQNKPQVIQPKEIKLEMGKRRGKELLQSKFQQSRTASTCIVRLPPPTVTDVFAMVSALVAGALSFARGHQIATHQWKRWNLERHTDAEEHLHILTFKGTLILCLIQVWLMVFWFSFRRLFNFFIFVLLMMCCAIEFDNRHWSANVLFILSHFYATVKIHFRNSDKRKAT</sequence>
<dbReference type="InterPro" id="IPR010908">
    <property type="entry name" value="Longin_dom"/>
</dbReference>
<dbReference type="InterPro" id="IPR011012">
    <property type="entry name" value="Longin-like_dom_sf"/>
</dbReference>
<dbReference type="Pfam" id="PF25970">
    <property type="entry name" value="SEC22a_C"/>
    <property type="match status" value="1"/>
</dbReference>